<comment type="caution">
    <text evidence="1">The sequence shown here is derived from an EMBL/GenBank/DDBJ whole genome shotgun (WGS) entry which is preliminary data.</text>
</comment>
<reference evidence="1 2" key="1">
    <citation type="journal article" date="2022" name="Hortic Res">
        <title>A haplotype resolved chromosomal level avocado genome allows analysis of novel avocado genes.</title>
        <authorList>
            <person name="Nath O."/>
            <person name="Fletcher S.J."/>
            <person name="Hayward A."/>
            <person name="Shaw L.M."/>
            <person name="Masouleh A.K."/>
            <person name="Furtado A."/>
            <person name="Henry R.J."/>
            <person name="Mitter N."/>
        </authorList>
    </citation>
    <scope>NUCLEOTIDE SEQUENCE [LARGE SCALE GENOMIC DNA]</scope>
    <source>
        <strain evidence="2">cv. Hass</strain>
    </source>
</reference>
<sequence length="103" mass="11605">MKSRKEEGLFYKRCKTVRREPAQDFSQKPAFFSHKLRVGRRSKSKASTNPAQTSATSFSRPWSYESKPSTNQILSLPSVISHLRSPSVSTLFLAAISLYCPGH</sequence>
<keyword evidence="2" id="KW-1185">Reference proteome</keyword>
<dbReference type="Proteomes" id="UP001234297">
    <property type="component" value="Chromosome 4"/>
</dbReference>
<name>A0ACC2K840_PERAE</name>
<accession>A0ACC2K840</accession>
<dbReference type="EMBL" id="CM056812">
    <property type="protein sequence ID" value="KAJ8617284.1"/>
    <property type="molecule type" value="Genomic_DNA"/>
</dbReference>
<gene>
    <name evidence="1" type="ORF">MRB53_013470</name>
</gene>
<proteinExistence type="predicted"/>
<evidence type="ECO:0000313" key="1">
    <source>
        <dbReference type="EMBL" id="KAJ8617284.1"/>
    </source>
</evidence>
<evidence type="ECO:0000313" key="2">
    <source>
        <dbReference type="Proteomes" id="UP001234297"/>
    </source>
</evidence>
<protein>
    <submittedName>
        <fullName evidence="1">Uncharacterized protein</fullName>
    </submittedName>
</protein>
<organism evidence="1 2">
    <name type="scientific">Persea americana</name>
    <name type="common">Avocado</name>
    <dbReference type="NCBI Taxonomy" id="3435"/>
    <lineage>
        <taxon>Eukaryota</taxon>
        <taxon>Viridiplantae</taxon>
        <taxon>Streptophyta</taxon>
        <taxon>Embryophyta</taxon>
        <taxon>Tracheophyta</taxon>
        <taxon>Spermatophyta</taxon>
        <taxon>Magnoliopsida</taxon>
        <taxon>Magnoliidae</taxon>
        <taxon>Laurales</taxon>
        <taxon>Lauraceae</taxon>
        <taxon>Persea</taxon>
    </lineage>
</organism>